<protein>
    <submittedName>
        <fullName evidence="1">Uncharacterized protein</fullName>
    </submittedName>
</protein>
<gene>
    <name evidence="1" type="ORF">SV7mr_00890</name>
</gene>
<sequence length="256" mass="27939">MDDSEYADKYCDGADKSDLLGKLKQASDARFMDQATGSYLGGGYTIRGDDDQGLGALDLGKESYVMSGMTTRASLTLMANGEDLFTGADGGLRLQTPSRLAPFVGLGVFAGAARETVPARDDFIDNDEDGAIDEFDEEDERFTGALAAVYPELGLHFWWNSNTRLTAYSRYMITTDGRESDDWLSGIGIACFNNPISKRMRDKRARRRAAGGVNLMFTDQPTELVEPMLIEPVPVIMDQSIPVLDSSPESTDLPAE</sequence>
<dbReference type="Proteomes" id="UP000315003">
    <property type="component" value="Chromosome"/>
</dbReference>
<keyword evidence="2" id="KW-1185">Reference proteome</keyword>
<dbReference type="AlphaFoldDB" id="A0A517SNC5"/>
<evidence type="ECO:0000313" key="2">
    <source>
        <dbReference type="Proteomes" id="UP000315003"/>
    </source>
</evidence>
<evidence type="ECO:0000313" key="1">
    <source>
        <dbReference type="EMBL" id="QDT57606.1"/>
    </source>
</evidence>
<reference evidence="1 2" key="1">
    <citation type="submission" date="2019-02" db="EMBL/GenBank/DDBJ databases">
        <title>Deep-cultivation of Planctomycetes and their phenomic and genomic characterization uncovers novel biology.</title>
        <authorList>
            <person name="Wiegand S."/>
            <person name="Jogler M."/>
            <person name="Boedeker C."/>
            <person name="Pinto D."/>
            <person name="Vollmers J."/>
            <person name="Rivas-Marin E."/>
            <person name="Kohn T."/>
            <person name="Peeters S.H."/>
            <person name="Heuer A."/>
            <person name="Rast P."/>
            <person name="Oberbeckmann S."/>
            <person name="Bunk B."/>
            <person name="Jeske O."/>
            <person name="Meyerdierks A."/>
            <person name="Storesund J.E."/>
            <person name="Kallscheuer N."/>
            <person name="Luecker S."/>
            <person name="Lage O.M."/>
            <person name="Pohl T."/>
            <person name="Merkel B.J."/>
            <person name="Hornburger P."/>
            <person name="Mueller R.-W."/>
            <person name="Bruemmer F."/>
            <person name="Labrenz M."/>
            <person name="Spormann A.M."/>
            <person name="Op den Camp H."/>
            <person name="Overmann J."/>
            <person name="Amann R."/>
            <person name="Jetten M.S.M."/>
            <person name="Mascher T."/>
            <person name="Medema M.H."/>
            <person name="Devos D.P."/>
            <person name="Kaster A.-K."/>
            <person name="Ovreas L."/>
            <person name="Rohde M."/>
            <person name="Galperin M.Y."/>
            <person name="Jogler C."/>
        </authorList>
    </citation>
    <scope>NUCLEOTIDE SEQUENCE [LARGE SCALE GENOMIC DNA]</scope>
    <source>
        <strain evidence="1 2">SV_7m_r</strain>
    </source>
</reference>
<accession>A0A517SNC5</accession>
<dbReference type="EMBL" id="CP036272">
    <property type="protein sequence ID" value="QDT57606.1"/>
    <property type="molecule type" value="Genomic_DNA"/>
</dbReference>
<organism evidence="1 2">
    <name type="scientific">Stieleria bergensis</name>
    <dbReference type="NCBI Taxonomy" id="2528025"/>
    <lineage>
        <taxon>Bacteria</taxon>
        <taxon>Pseudomonadati</taxon>
        <taxon>Planctomycetota</taxon>
        <taxon>Planctomycetia</taxon>
        <taxon>Pirellulales</taxon>
        <taxon>Pirellulaceae</taxon>
        <taxon>Stieleria</taxon>
    </lineage>
</organism>
<name>A0A517SNC5_9BACT</name>
<proteinExistence type="predicted"/>